<proteinExistence type="predicted"/>
<evidence type="ECO:0000313" key="1">
    <source>
        <dbReference type="EMBL" id="XBO40397.1"/>
    </source>
</evidence>
<name>A0AAU7JIZ5_9HYPH</name>
<sequence>MMFKAVFRKGGLALGEVSIQVKSAGDIEDASRDAFAELRRALPDLGLDEVGVTFMRIDPEPVIKTGR</sequence>
<dbReference type="EMBL" id="CP157484">
    <property type="protein sequence ID" value="XBO40397.1"/>
    <property type="molecule type" value="Genomic_DNA"/>
</dbReference>
<dbReference type="AlphaFoldDB" id="A0AAU7JIZ5"/>
<gene>
    <name evidence="1" type="ORF">ABEG18_06405</name>
</gene>
<protein>
    <submittedName>
        <fullName evidence="1">Uncharacterized protein</fullName>
    </submittedName>
</protein>
<accession>A0AAU7JIZ5</accession>
<organism evidence="1">
    <name type="scientific">Alsobacter sp. KACC 23698</name>
    <dbReference type="NCBI Taxonomy" id="3149229"/>
    <lineage>
        <taxon>Bacteria</taxon>
        <taxon>Pseudomonadati</taxon>
        <taxon>Pseudomonadota</taxon>
        <taxon>Alphaproteobacteria</taxon>
        <taxon>Hyphomicrobiales</taxon>
        <taxon>Alsobacteraceae</taxon>
        <taxon>Alsobacter</taxon>
    </lineage>
</organism>
<dbReference type="RefSeq" id="WP_406857257.1">
    <property type="nucleotide sequence ID" value="NZ_CP157484.1"/>
</dbReference>
<reference evidence="1" key="1">
    <citation type="submission" date="2024-05" db="EMBL/GenBank/DDBJ databases">
        <authorList>
            <person name="Kim S."/>
            <person name="Heo J."/>
            <person name="Choi H."/>
            <person name="Choi Y."/>
            <person name="Kwon S.-W."/>
            <person name="Kim Y."/>
        </authorList>
    </citation>
    <scope>NUCLEOTIDE SEQUENCE</scope>
    <source>
        <strain evidence="1">KACC 23698</strain>
    </source>
</reference>